<dbReference type="Proteomes" id="UP000620064">
    <property type="component" value="Unassembled WGS sequence"/>
</dbReference>
<dbReference type="Pfam" id="PF00326">
    <property type="entry name" value="Peptidase_S9"/>
    <property type="match status" value="1"/>
</dbReference>
<dbReference type="Gene3D" id="3.40.50.1820">
    <property type="entry name" value="alpha/beta hydrolase"/>
    <property type="match status" value="1"/>
</dbReference>
<dbReference type="SUPFAM" id="SSF82171">
    <property type="entry name" value="DPP6 N-terminal domain-like"/>
    <property type="match status" value="1"/>
</dbReference>
<evidence type="ECO:0000256" key="1">
    <source>
        <dbReference type="ARBA" id="ARBA00022801"/>
    </source>
</evidence>
<reference evidence="5" key="1">
    <citation type="journal article" date="2019" name="Int. J. Syst. Evol. Microbiol.">
        <title>The Global Catalogue of Microorganisms (GCM) 10K type strain sequencing project: providing services to taxonomists for standard genome sequencing and annotation.</title>
        <authorList>
            <consortium name="The Broad Institute Genomics Platform"/>
            <consortium name="The Broad Institute Genome Sequencing Center for Infectious Disease"/>
            <person name="Wu L."/>
            <person name="Ma J."/>
        </authorList>
    </citation>
    <scope>NUCLEOTIDE SEQUENCE [LARGE SCALE GENOMIC DNA]</scope>
    <source>
        <strain evidence="5">CGMCC 1.7656</strain>
    </source>
</reference>
<comment type="caution">
    <text evidence="4">The sequence shown here is derived from an EMBL/GenBank/DDBJ whole genome shotgun (WGS) entry which is preliminary data.</text>
</comment>
<dbReference type="InterPro" id="IPR001375">
    <property type="entry name" value="Peptidase_S9_cat"/>
</dbReference>
<evidence type="ECO:0000256" key="2">
    <source>
        <dbReference type="SAM" id="MobiDB-lite"/>
    </source>
</evidence>
<dbReference type="PANTHER" id="PTHR42776:SF4">
    <property type="entry name" value="ACYLAMINO-ACID-RELEASING ENZYME"/>
    <property type="match status" value="1"/>
</dbReference>
<dbReference type="InterPro" id="IPR029058">
    <property type="entry name" value="AB_hydrolase_fold"/>
</dbReference>
<dbReference type="PANTHER" id="PTHR42776">
    <property type="entry name" value="SERINE PEPTIDASE S9 FAMILY MEMBER"/>
    <property type="match status" value="1"/>
</dbReference>
<dbReference type="SUPFAM" id="SSF53474">
    <property type="entry name" value="alpha/beta-Hydrolases"/>
    <property type="match status" value="1"/>
</dbReference>
<keyword evidence="1" id="KW-0378">Hydrolase</keyword>
<organism evidence="4 5">
    <name type="scientific">Cloacibacterium rupense</name>
    <dbReference type="NCBI Taxonomy" id="517423"/>
    <lineage>
        <taxon>Bacteria</taxon>
        <taxon>Pseudomonadati</taxon>
        <taxon>Bacteroidota</taxon>
        <taxon>Flavobacteriia</taxon>
        <taxon>Flavobacteriales</taxon>
        <taxon>Weeksellaceae</taxon>
    </lineage>
</organism>
<dbReference type="RefSeq" id="WP_188618721.1">
    <property type="nucleotide sequence ID" value="NZ_BMLV01000008.1"/>
</dbReference>
<protein>
    <recommendedName>
        <fullName evidence="3">Peptidase S9 prolyl oligopeptidase catalytic domain-containing protein</fullName>
    </recommendedName>
</protein>
<evidence type="ECO:0000313" key="4">
    <source>
        <dbReference type="EMBL" id="GGP06668.1"/>
    </source>
</evidence>
<evidence type="ECO:0000313" key="5">
    <source>
        <dbReference type="Proteomes" id="UP000620064"/>
    </source>
</evidence>
<sequence>MFILKGQEQSSLSQLSSPAQKQNNEKQTLAQDLEEKALEYRNWHRLVNVSLSPNGQWSYFIKKYDDGRGEGVLQNTQTKAFEIFPQPAEVYLDDKHFILRDQQGNLKFKNLRSGKEWKESQVKKYEYHPISKSLLLMKAEELYWVDENNSLIKKYIKVSRIEQLTTPERKLIQQQSQIVQINLKTQKEEIILPIGEKEQLLAFGEDTKDGKTLFLMRKSQGYILESYGIMGNQFLKKNITEIVNGYTQFSFRPPHILLGTKSVTSTSGETSQRIEEWDSSDRGLAPLIERYRNSQVNALIYDFSTDKTRESNAEDGVTRKFIVFGNRYALEVLDLANEDFTDEHLIPKIELRNLETQMIEWAVEKTTDFYVIEHQQIIYYFDQGQWWIYDGNTHKTHGITEKVEEPFYYYSRQSKKYKQPIDKPVFSKDYQKVYLTSAYNIWEYNLKKKQLINLTQNKDENLQYKIQKFGSSRVENLKWNDVPTLPQDEIIIRLKTSDDFLEGLMVYHKEKLKIIEPLQGSSFESIIIGNTGFSYTFENGNTPFQLKMYQWKSIYPKPKNNSNVVLFQSNQENYKNESFPKTEVLTWEKESSLQKYTKNYATVILPSGYTPNNKYPTIVHLYENKAKEYKDFVYPSWYNQQGMNRSLLAQKGYIIILPRITYSQNEPGASALRSIEEAIEEVKNKYSIDVNKIGIAGESFGGFETNYIITRTKKFKAAVSGVSVADITASYFSYNTNFLRPNIWRFTNQSYRLTGNFYELKEVFYENNPVFHADKIETPLLLWAGKEDYHVNWNQSVAMYVALAGLKKEVKLLLFPKDGHGLLRKFNQLEATQRIMEWWDKYLKE</sequence>
<accession>A0ABQ2NNB1</accession>
<feature type="domain" description="Peptidase S9 prolyl oligopeptidase catalytic" evidence="3">
    <location>
        <begin position="668"/>
        <end position="844"/>
    </location>
</feature>
<dbReference type="EMBL" id="BMLV01000008">
    <property type="protein sequence ID" value="GGP06668.1"/>
    <property type="molecule type" value="Genomic_DNA"/>
</dbReference>
<feature type="region of interest" description="Disordered" evidence="2">
    <location>
        <begin position="1"/>
        <end position="24"/>
    </location>
</feature>
<name>A0ABQ2NNB1_9FLAO</name>
<gene>
    <name evidence="4" type="ORF">GCM10010992_27500</name>
</gene>
<keyword evidence="5" id="KW-1185">Reference proteome</keyword>
<evidence type="ECO:0000259" key="3">
    <source>
        <dbReference type="Pfam" id="PF00326"/>
    </source>
</evidence>
<proteinExistence type="predicted"/>